<evidence type="ECO:0000313" key="2">
    <source>
        <dbReference type="Proteomes" id="UP000295560"/>
    </source>
</evidence>
<dbReference type="PANTHER" id="PTHR34070">
    <property type="entry name" value="ARMADILLO-TYPE FOLD"/>
    <property type="match status" value="1"/>
</dbReference>
<dbReference type="Pfam" id="PF08713">
    <property type="entry name" value="DNA_alkylation"/>
    <property type="match status" value="1"/>
</dbReference>
<dbReference type="PANTHER" id="PTHR34070:SF1">
    <property type="entry name" value="DNA ALKYLATION REPAIR PROTEIN"/>
    <property type="match status" value="1"/>
</dbReference>
<dbReference type="SUPFAM" id="SSF48371">
    <property type="entry name" value="ARM repeat"/>
    <property type="match status" value="1"/>
</dbReference>
<evidence type="ECO:0000313" key="1">
    <source>
        <dbReference type="EMBL" id="TCK21683.1"/>
    </source>
</evidence>
<name>A0A4R1HL12_PSEEN</name>
<dbReference type="AlphaFoldDB" id="A0A4R1HL12"/>
<reference evidence="1 2" key="1">
    <citation type="submission" date="2019-03" db="EMBL/GenBank/DDBJ databases">
        <title>Sequencing the genomes of 1000 actinobacteria strains.</title>
        <authorList>
            <person name="Klenk H.-P."/>
        </authorList>
    </citation>
    <scope>NUCLEOTIDE SEQUENCE [LARGE SCALE GENOMIC DNA]</scope>
    <source>
        <strain evidence="1 2">DSM 44969</strain>
    </source>
</reference>
<accession>A0A4R1HL12</accession>
<organism evidence="1 2">
    <name type="scientific">Pseudonocardia endophytica</name>
    <dbReference type="NCBI Taxonomy" id="401976"/>
    <lineage>
        <taxon>Bacteria</taxon>
        <taxon>Bacillati</taxon>
        <taxon>Actinomycetota</taxon>
        <taxon>Actinomycetes</taxon>
        <taxon>Pseudonocardiales</taxon>
        <taxon>Pseudonocardiaceae</taxon>
        <taxon>Pseudonocardia</taxon>
    </lineage>
</organism>
<dbReference type="OrthoDB" id="9775346at2"/>
<gene>
    <name evidence="1" type="ORF">EV378_5673</name>
</gene>
<protein>
    <submittedName>
        <fullName evidence="1">3-methyladenine DNA glycosylase AlkD</fullName>
    </submittedName>
</protein>
<dbReference type="InterPro" id="IPR014825">
    <property type="entry name" value="DNA_alkylation"/>
</dbReference>
<proteinExistence type="predicted"/>
<dbReference type="RefSeq" id="WP_132430405.1">
    <property type="nucleotide sequence ID" value="NZ_SMFZ01000002.1"/>
</dbReference>
<sequence length="228" mass="25122">MSAADVAEEIVARLGDVSDPDRAAGEAAYLKSARRHLGVRVPDVRRTVRLVAGEQGVAAREDVLAVATALWATGEVHERCLAAVELLVVRAGVLVADDLDAIERWLRAAGTWALVDPLAEKAAGDVVVRDPAAGPTLDRWAADPHFWIRRSALLALLGPLRDGVGDWERFRRYADSMVDEREFFVRKAIGWVLRETGKRRPELVAAWLDDHGDRVPGLVRREAVKYLP</sequence>
<dbReference type="Gene3D" id="1.25.10.90">
    <property type="match status" value="1"/>
</dbReference>
<dbReference type="EMBL" id="SMFZ01000002">
    <property type="protein sequence ID" value="TCK21683.1"/>
    <property type="molecule type" value="Genomic_DNA"/>
</dbReference>
<dbReference type="Proteomes" id="UP000295560">
    <property type="component" value="Unassembled WGS sequence"/>
</dbReference>
<comment type="caution">
    <text evidence="1">The sequence shown here is derived from an EMBL/GenBank/DDBJ whole genome shotgun (WGS) entry which is preliminary data.</text>
</comment>
<dbReference type="InterPro" id="IPR016024">
    <property type="entry name" value="ARM-type_fold"/>
</dbReference>
<keyword evidence="2" id="KW-1185">Reference proteome</keyword>